<reference evidence="5 6" key="1">
    <citation type="submission" date="2024-06" db="EMBL/GenBank/DDBJ databases">
        <title>The draft genome of Grus japonensis, version 3.</title>
        <authorList>
            <person name="Nabeshima K."/>
            <person name="Suzuki S."/>
            <person name="Onuma M."/>
        </authorList>
    </citation>
    <scope>NUCLEOTIDE SEQUENCE [LARGE SCALE GENOMIC DNA]</scope>
    <source>
        <strain evidence="5 6">451A</strain>
    </source>
</reference>
<evidence type="ECO:0000256" key="1">
    <source>
        <dbReference type="ARBA" id="ARBA00022658"/>
    </source>
</evidence>
<name>A0ABC9XVW8_GRUJA</name>
<sequence length="211" mass="22585">MAELVSARGNFGAYRRAFGACRGFRLPLLAVHLKDLAALDAAAPAALPGGRLNLPKLHGLYRHALDLRALQRLAPPFRADPQLLRLLALSLDTSHTEEELYELSHAREPHGPKATERDRLLAENRRLHPPAPPPSPPLGALGALRLWDPPPGTPPHPGTPRDSPPPPRLSPSANHLAEPPWVATLILAGSLVAASEVLLGPPEEEEEGGDA</sequence>
<dbReference type="AlphaFoldDB" id="A0ABC9XVW8"/>
<dbReference type="Gene3D" id="1.10.840.10">
    <property type="entry name" value="Ras guanine-nucleotide exchange factors catalytic domain"/>
    <property type="match status" value="1"/>
</dbReference>
<evidence type="ECO:0000313" key="5">
    <source>
        <dbReference type="EMBL" id="GAB0201893.1"/>
    </source>
</evidence>
<dbReference type="InterPro" id="IPR036964">
    <property type="entry name" value="RASGEF_cat_dom_sf"/>
</dbReference>
<evidence type="ECO:0000256" key="2">
    <source>
        <dbReference type="PROSITE-ProRule" id="PRU00168"/>
    </source>
</evidence>
<dbReference type="PROSITE" id="PS50009">
    <property type="entry name" value="RASGEF_CAT"/>
    <property type="match status" value="1"/>
</dbReference>
<dbReference type="InterPro" id="IPR023578">
    <property type="entry name" value="Ras_GEF_dom_sf"/>
</dbReference>
<accession>A0ABC9XVW8</accession>
<evidence type="ECO:0000256" key="3">
    <source>
        <dbReference type="SAM" id="MobiDB-lite"/>
    </source>
</evidence>
<comment type="caution">
    <text evidence="5">The sequence shown here is derived from an EMBL/GenBank/DDBJ whole genome shotgun (WGS) entry which is preliminary data.</text>
</comment>
<feature type="region of interest" description="Disordered" evidence="3">
    <location>
        <begin position="125"/>
        <end position="175"/>
    </location>
</feature>
<dbReference type="GO" id="GO:0005085">
    <property type="term" value="F:guanyl-nucleotide exchange factor activity"/>
    <property type="evidence" value="ECO:0007669"/>
    <property type="project" value="UniProtKB-KW"/>
</dbReference>
<dbReference type="PANTHER" id="PTHR23113">
    <property type="entry name" value="GUANINE NUCLEOTIDE EXCHANGE FACTOR"/>
    <property type="match status" value="1"/>
</dbReference>
<evidence type="ECO:0000313" key="6">
    <source>
        <dbReference type="Proteomes" id="UP001623348"/>
    </source>
</evidence>
<feature type="domain" description="Ras-GEF" evidence="4">
    <location>
        <begin position="1"/>
        <end position="110"/>
    </location>
</feature>
<proteinExistence type="predicted"/>
<dbReference type="EMBL" id="BAAFJT010000034">
    <property type="protein sequence ID" value="GAB0201893.1"/>
    <property type="molecule type" value="Genomic_DNA"/>
</dbReference>
<protein>
    <submittedName>
        <fullName evidence="5">RAS guanyl-releasing protein 1</fullName>
    </submittedName>
</protein>
<dbReference type="InterPro" id="IPR001895">
    <property type="entry name" value="RASGEF_cat_dom"/>
</dbReference>
<dbReference type="SUPFAM" id="SSF48366">
    <property type="entry name" value="Ras GEF"/>
    <property type="match status" value="1"/>
</dbReference>
<dbReference type="InterPro" id="IPR008937">
    <property type="entry name" value="Ras-like_GEF"/>
</dbReference>
<feature type="compositionally biased region" description="Pro residues" evidence="3">
    <location>
        <begin position="148"/>
        <end position="169"/>
    </location>
</feature>
<dbReference type="Proteomes" id="UP001623348">
    <property type="component" value="Unassembled WGS sequence"/>
</dbReference>
<gene>
    <name evidence="5" type="ORF">GRJ2_002654900</name>
</gene>
<keyword evidence="6" id="KW-1185">Reference proteome</keyword>
<dbReference type="PANTHER" id="PTHR23113:SF157">
    <property type="entry name" value="RAS GUANYL-RELEASING PROTEIN 4"/>
    <property type="match status" value="1"/>
</dbReference>
<evidence type="ECO:0000259" key="4">
    <source>
        <dbReference type="PROSITE" id="PS50009"/>
    </source>
</evidence>
<keyword evidence="1 2" id="KW-0344">Guanine-nucleotide releasing factor</keyword>
<organism evidence="5 6">
    <name type="scientific">Grus japonensis</name>
    <name type="common">Japanese crane</name>
    <name type="synonym">Red-crowned crane</name>
    <dbReference type="NCBI Taxonomy" id="30415"/>
    <lineage>
        <taxon>Eukaryota</taxon>
        <taxon>Metazoa</taxon>
        <taxon>Chordata</taxon>
        <taxon>Craniata</taxon>
        <taxon>Vertebrata</taxon>
        <taxon>Euteleostomi</taxon>
        <taxon>Archelosauria</taxon>
        <taxon>Archosauria</taxon>
        <taxon>Dinosauria</taxon>
        <taxon>Saurischia</taxon>
        <taxon>Theropoda</taxon>
        <taxon>Coelurosauria</taxon>
        <taxon>Aves</taxon>
        <taxon>Neognathae</taxon>
        <taxon>Neoaves</taxon>
        <taxon>Gruiformes</taxon>
        <taxon>Gruidae</taxon>
        <taxon>Grus</taxon>
    </lineage>
</organism>